<accession>A0A0S3RY08</accession>
<name>A0A0S3RY08_PHAAN</name>
<evidence type="ECO:0000313" key="2">
    <source>
        <dbReference type="Proteomes" id="UP000291084"/>
    </source>
</evidence>
<proteinExistence type="predicted"/>
<dbReference type="EMBL" id="AP015037">
    <property type="protein sequence ID" value="BAT85456.1"/>
    <property type="molecule type" value="Genomic_DNA"/>
</dbReference>
<reference evidence="1 2" key="1">
    <citation type="journal article" date="2015" name="Sci. Rep.">
        <title>The power of single molecule real-time sequencing technology in the de novo assembly of a eukaryotic genome.</title>
        <authorList>
            <person name="Sakai H."/>
            <person name="Naito K."/>
            <person name="Ogiso-Tanaka E."/>
            <person name="Takahashi Y."/>
            <person name="Iseki K."/>
            <person name="Muto C."/>
            <person name="Satou K."/>
            <person name="Teruya K."/>
            <person name="Shiroma A."/>
            <person name="Shimoji M."/>
            <person name="Hirano T."/>
            <person name="Itoh T."/>
            <person name="Kaga A."/>
            <person name="Tomooka N."/>
        </authorList>
    </citation>
    <scope>NUCLEOTIDE SEQUENCE [LARGE SCALE GENOMIC DNA]</scope>
    <source>
        <strain evidence="2">cv. Shumari</strain>
    </source>
</reference>
<sequence>LHEDMLQCPFLAATDRRQRHFLPQHLKWLKRRRILPIPNHRQRDAELRLILGVLVLPQISPAGNHREHEAAAIISHWEGQLEHVARVDNAHHHVLLRIYLKRSCGSTIHKMSAPRRWWHVGRGYNAGAGAFPGVNFRTRIPRRNTHYLVVQCVGELPKRLISIE</sequence>
<organism evidence="1 2">
    <name type="scientific">Vigna angularis var. angularis</name>
    <dbReference type="NCBI Taxonomy" id="157739"/>
    <lineage>
        <taxon>Eukaryota</taxon>
        <taxon>Viridiplantae</taxon>
        <taxon>Streptophyta</taxon>
        <taxon>Embryophyta</taxon>
        <taxon>Tracheophyta</taxon>
        <taxon>Spermatophyta</taxon>
        <taxon>Magnoliopsida</taxon>
        <taxon>eudicotyledons</taxon>
        <taxon>Gunneridae</taxon>
        <taxon>Pentapetalae</taxon>
        <taxon>rosids</taxon>
        <taxon>fabids</taxon>
        <taxon>Fabales</taxon>
        <taxon>Fabaceae</taxon>
        <taxon>Papilionoideae</taxon>
        <taxon>50 kb inversion clade</taxon>
        <taxon>NPAAA clade</taxon>
        <taxon>indigoferoid/millettioid clade</taxon>
        <taxon>Phaseoleae</taxon>
        <taxon>Vigna</taxon>
    </lineage>
</organism>
<protein>
    <submittedName>
        <fullName evidence="1">Uncharacterized protein</fullName>
    </submittedName>
</protein>
<dbReference type="AlphaFoldDB" id="A0A0S3RY08"/>
<evidence type="ECO:0000313" key="1">
    <source>
        <dbReference type="EMBL" id="BAT85456.1"/>
    </source>
</evidence>
<gene>
    <name evidence="1" type="primary">Vigan.04G300800</name>
    <name evidence="1" type="ORF">VIGAN_04300800</name>
</gene>
<dbReference type="Proteomes" id="UP000291084">
    <property type="component" value="Chromosome 4"/>
</dbReference>
<keyword evidence="2" id="KW-1185">Reference proteome</keyword>
<feature type="non-terminal residue" evidence="1">
    <location>
        <position position="1"/>
    </location>
</feature>